<dbReference type="Proteomes" id="UP000012081">
    <property type="component" value="Unassembled WGS sequence"/>
</dbReference>
<keyword evidence="2" id="KW-1185">Reference proteome</keyword>
<evidence type="ECO:0000313" key="1">
    <source>
        <dbReference type="EMBL" id="EMT49995.1"/>
    </source>
</evidence>
<name>M8E3F1_9BACL</name>
<proteinExistence type="predicted"/>
<dbReference type="AlphaFoldDB" id="M8E3F1"/>
<sequence length="62" mass="7129">MIDLFLAKRAADRFLGSPKTVTSRFHFVIFFRQDICRAVEIQPSVLAPFFVTSMLFNGYAIK</sequence>
<dbReference type="EMBL" id="APBN01000024">
    <property type="protein sequence ID" value="EMT49995.1"/>
    <property type="molecule type" value="Genomic_DNA"/>
</dbReference>
<dbReference type="RefSeq" id="WP_003393050.1">
    <property type="nucleotide sequence ID" value="NZ_APBN01000024.1"/>
</dbReference>
<organism evidence="1 2">
    <name type="scientific">Brevibacillus borstelensis AK1</name>
    <dbReference type="NCBI Taxonomy" id="1300222"/>
    <lineage>
        <taxon>Bacteria</taxon>
        <taxon>Bacillati</taxon>
        <taxon>Bacillota</taxon>
        <taxon>Bacilli</taxon>
        <taxon>Bacillales</taxon>
        <taxon>Paenibacillaceae</taxon>
        <taxon>Brevibacillus</taxon>
    </lineage>
</organism>
<evidence type="ECO:0000313" key="2">
    <source>
        <dbReference type="Proteomes" id="UP000012081"/>
    </source>
</evidence>
<protein>
    <submittedName>
        <fullName evidence="1">Uncharacterized protein</fullName>
    </submittedName>
</protein>
<reference evidence="1 2" key="1">
    <citation type="submission" date="2013-03" db="EMBL/GenBank/DDBJ databases">
        <title>Assembly of a new bacterial strain Brevibacillus borstelensis AK1.</title>
        <authorList>
            <person name="Rajan I."/>
            <person name="PoliReddy D."/>
            <person name="Sugumar T."/>
            <person name="Rathinam K."/>
            <person name="Alqarawi S."/>
            <person name="Khalil A.B."/>
            <person name="Sivakumar N."/>
        </authorList>
    </citation>
    <scope>NUCLEOTIDE SEQUENCE [LARGE SCALE GENOMIC DNA]</scope>
    <source>
        <strain evidence="1 2">AK1</strain>
    </source>
</reference>
<comment type="caution">
    <text evidence="1">The sequence shown here is derived from an EMBL/GenBank/DDBJ whole genome shotgun (WGS) entry which is preliminary data.</text>
</comment>
<dbReference type="PATRIC" id="fig|1300222.3.peg.5193"/>
<gene>
    <name evidence="1" type="ORF">I532_24742</name>
</gene>
<accession>M8E3F1</accession>